<proteinExistence type="predicted"/>
<feature type="non-terminal residue" evidence="1">
    <location>
        <position position="53"/>
    </location>
</feature>
<comment type="caution">
    <text evidence="1">The sequence shown here is derived from an EMBL/GenBank/DDBJ whole genome shotgun (WGS) entry which is preliminary data.</text>
</comment>
<dbReference type="AlphaFoldDB" id="A0A8S3A7T5"/>
<dbReference type="Proteomes" id="UP000681722">
    <property type="component" value="Unassembled WGS sequence"/>
</dbReference>
<accession>A0A8S3A7T5</accession>
<sequence length="53" mass="5819">QGPNKGKSKGLVEVSKELGVQLPAKVKLDEIREILSKHRAFQNVSQSRSTSSK</sequence>
<organism evidence="1 2">
    <name type="scientific">Didymodactylos carnosus</name>
    <dbReference type="NCBI Taxonomy" id="1234261"/>
    <lineage>
        <taxon>Eukaryota</taxon>
        <taxon>Metazoa</taxon>
        <taxon>Spiralia</taxon>
        <taxon>Gnathifera</taxon>
        <taxon>Rotifera</taxon>
        <taxon>Eurotatoria</taxon>
        <taxon>Bdelloidea</taxon>
        <taxon>Philodinida</taxon>
        <taxon>Philodinidae</taxon>
        <taxon>Didymodactylos</taxon>
    </lineage>
</organism>
<name>A0A8S3A7T5_9BILA</name>
<feature type="non-terminal residue" evidence="1">
    <location>
        <position position="1"/>
    </location>
</feature>
<evidence type="ECO:0000313" key="1">
    <source>
        <dbReference type="EMBL" id="CAF4706191.1"/>
    </source>
</evidence>
<evidence type="ECO:0000313" key="2">
    <source>
        <dbReference type="Proteomes" id="UP000681722"/>
    </source>
</evidence>
<reference evidence="1" key="1">
    <citation type="submission" date="2021-02" db="EMBL/GenBank/DDBJ databases">
        <authorList>
            <person name="Nowell W R."/>
        </authorList>
    </citation>
    <scope>NUCLEOTIDE SEQUENCE</scope>
</reference>
<dbReference type="EMBL" id="CAJOBC010164686">
    <property type="protein sequence ID" value="CAF4706191.1"/>
    <property type="molecule type" value="Genomic_DNA"/>
</dbReference>
<gene>
    <name evidence="1" type="ORF">SRO942_LOCUS51497</name>
</gene>
<protein>
    <submittedName>
        <fullName evidence="1">Uncharacterized protein</fullName>
    </submittedName>
</protein>